<protein>
    <submittedName>
        <fullName evidence="1">Uncharacterized protein</fullName>
    </submittedName>
</protein>
<accession>A0A8X6HIX9</accession>
<gene>
    <name evidence="1" type="ORF">TNCT_230301</name>
</gene>
<organism evidence="1 2">
    <name type="scientific">Trichonephila clavata</name>
    <name type="common">Joro spider</name>
    <name type="synonym">Nephila clavata</name>
    <dbReference type="NCBI Taxonomy" id="2740835"/>
    <lineage>
        <taxon>Eukaryota</taxon>
        <taxon>Metazoa</taxon>
        <taxon>Ecdysozoa</taxon>
        <taxon>Arthropoda</taxon>
        <taxon>Chelicerata</taxon>
        <taxon>Arachnida</taxon>
        <taxon>Araneae</taxon>
        <taxon>Araneomorphae</taxon>
        <taxon>Entelegynae</taxon>
        <taxon>Araneoidea</taxon>
        <taxon>Nephilidae</taxon>
        <taxon>Trichonephila</taxon>
    </lineage>
</organism>
<name>A0A8X6HIX9_TRICU</name>
<sequence>MGGVDGIWPPSGHEEVPGLHDGVEFSTRCHHIFGYMDSFQFHRGPRQTPNSHTCLTCQVEPPEDSSKLDGGETPITCCRAWSKDEAKEDFSV</sequence>
<comment type="caution">
    <text evidence="1">The sequence shown here is derived from an EMBL/GenBank/DDBJ whole genome shotgun (WGS) entry which is preliminary data.</text>
</comment>
<keyword evidence="2" id="KW-1185">Reference proteome</keyword>
<dbReference type="EMBL" id="BMAO01028438">
    <property type="protein sequence ID" value="GFR24692.1"/>
    <property type="molecule type" value="Genomic_DNA"/>
</dbReference>
<proteinExistence type="predicted"/>
<evidence type="ECO:0000313" key="1">
    <source>
        <dbReference type="EMBL" id="GFR24692.1"/>
    </source>
</evidence>
<reference evidence="1" key="1">
    <citation type="submission" date="2020-07" db="EMBL/GenBank/DDBJ databases">
        <title>Multicomponent nature underlies the extraordinary mechanical properties of spider dragline silk.</title>
        <authorList>
            <person name="Kono N."/>
            <person name="Nakamura H."/>
            <person name="Mori M."/>
            <person name="Yoshida Y."/>
            <person name="Ohtoshi R."/>
            <person name="Malay A.D."/>
            <person name="Moran D.A.P."/>
            <person name="Tomita M."/>
            <person name="Numata K."/>
            <person name="Arakawa K."/>
        </authorList>
    </citation>
    <scope>NUCLEOTIDE SEQUENCE</scope>
</reference>
<dbReference type="AlphaFoldDB" id="A0A8X6HIX9"/>
<dbReference type="Proteomes" id="UP000887116">
    <property type="component" value="Unassembled WGS sequence"/>
</dbReference>
<evidence type="ECO:0000313" key="2">
    <source>
        <dbReference type="Proteomes" id="UP000887116"/>
    </source>
</evidence>